<dbReference type="PROSITE" id="PS50211">
    <property type="entry name" value="DENN"/>
    <property type="match status" value="1"/>
</dbReference>
<evidence type="ECO:0000313" key="4">
    <source>
        <dbReference type="EMBL" id="KAJ6245895.1"/>
    </source>
</evidence>
<dbReference type="PANTHER" id="PTHR12296:SF21">
    <property type="entry name" value="DENN DOMAIN-CONTAINING PROTEIN 3"/>
    <property type="match status" value="1"/>
</dbReference>
<keyword evidence="5" id="KW-1185">Reference proteome</keyword>
<dbReference type="InterPro" id="IPR005113">
    <property type="entry name" value="uDENN_dom"/>
</dbReference>
<evidence type="ECO:0000256" key="2">
    <source>
        <dbReference type="SAM" id="MobiDB-lite"/>
    </source>
</evidence>
<gene>
    <name evidence="4" type="ORF">M0813_19654</name>
</gene>
<dbReference type="InterPro" id="IPR037516">
    <property type="entry name" value="Tripartite_DENN"/>
</dbReference>
<keyword evidence="1" id="KW-0175">Coiled coil</keyword>
<reference evidence="4" key="1">
    <citation type="submission" date="2022-08" db="EMBL/GenBank/DDBJ databases">
        <title>Novel sulfate-reducing endosymbionts in the free-living metamonad Anaeramoeba.</title>
        <authorList>
            <person name="Jerlstrom-Hultqvist J."/>
            <person name="Cepicka I."/>
            <person name="Gallot-Lavallee L."/>
            <person name="Salas-Leiva D."/>
            <person name="Curtis B.A."/>
            <person name="Zahonova K."/>
            <person name="Pipaliya S."/>
            <person name="Dacks J."/>
            <person name="Roger A.J."/>
        </authorList>
    </citation>
    <scope>NUCLEOTIDE SEQUENCE</scope>
    <source>
        <strain evidence="4">Schooner1</strain>
    </source>
</reference>
<feature type="compositionally biased region" description="Low complexity" evidence="2">
    <location>
        <begin position="445"/>
        <end position="461"/>
    </location>
</feature>
<feature type="coiled-coil region" evidence="1">
    <location>
        <begin position="777"/>
        <end position="838"/>
    </location>
</feature>
<dbReference type="InterPro" id="IPR011993">
    <property type="entry name" value="PH-like_dom_sf"/>
</dbReference>
<dbReference type="InterPro" id="IPR005112">
    <property type="entry name" value="dDENN_dom"/>
</dbReference>
<dbReference type="Gene3D" id="3.40.50.11500">
    <property type="match status" value="1"/>
</dbReference>
<dbReference type="EMBL" id="JAOAOG010000140">
    <property type="protein sequence ID" value="KAJ6245895.1"/>
    <property type="molecule type" value="Genomic_DNA"/>
</dbReference>
<name>A0ABQ8YMT7_9EUKA</name>
<feature type="domain" description="UDENN" evidence="3">
    <location>
        <begin position="65"/>
        <end position="575"/>
    </location>
</feature>
<feature type="region of interest" description="Disordered" evidence="2">
    <location>
        <begin position="445"/>
        <end position="465"/>
    </location>
</feature>
<dbReference type="SUPFAM" id="SSF50729">
    <property type="entry name" value="PH domain-like"/>
    <property type="match status" value="1"/>
</dbReference>
<dbReference type="Gene3D" id="2.30.29.30">
    <property type="entry name" value="Pleckstrin-homology domain (PH domain)/Phosphotyrosine-binding domain (PTB)"/>
    <property type="match status" value="1"/>
</dbReference>
<proteinExistence type="predicted"/>
<dbReference type="InterPro" id="IPR001194">
    <property type="entry name" value="cDENN_dom"/>
</dbReference>
<organism evidence="4 5">
    <name type="scientific">Anaeramoeba flamelloides</name>
    <dbReference type="NCBI Taxonomy" id="1746091"/>
    <lineage>
        <taxon>Eukaryota</taxon>
        <taxon>Metamonada</taxon>
        <taxon>Anaeramoebidae</taxon>
        <taxon>Anaeramoeba</taxon>
    </lineage>
</organism>
<evidence type="ECO:0000256" key="1">
    <source>
        <dbReference type="SAM" id="Coils"/>
    </source>
</evidence>
<sequence>MNFIYDLILISGIGDDVVALEPERDLRSISDEFETYTGTSKTLLSSQKVRSTEKYFAMELDFEPNIICLSSLDTKKTAHGELLKFIHPEEGIRLTTSERRPTFHSFVLTTMEGDLKYGFSLKKSVPFSKQKRDSLIELASKHERIRGTEGLPNTLFSERALTIISKFNYSNTFLTILAYFVRSEPPNLQLNETSPSRLSSILSKIDRPQLGISPPKIRFGAYTSIKFPEFSYPYELPNVDIEYKTLFQCLSAEKIVEFITAIFNEKKIIAISKDYQKIVDCTETIRSLIYPFAYPYIYIPILPLSLLPIFEAPVTYLVGCHASILEVEIPPDDVIIVDLDHNFITANDPITALPHRISTNLLEGIKKNCNLFQKPKKTGRSFLILENNPIVLQNKTSKFKNTSFSSSGSSNMESTSNSNIESMSEEANSRVNLENFFNKNKNNQISINRNKNQNQNNSNNINKKKIKKKIKKIRIQNKSKLQKQKKILTLNKEEIFNLKKMRLLFLDFIVDLIERYYPFIIVPDPNNKRDFNCFDLDGFLNQAKEENMPFLKKFLFSQMFIYFIEGKVSNGLNEQTAFDLKMKEKLNYYLKKYSIENSKSQSGLVDVSINNGGEWVKLWVEVINQQLSISYKPQKRSKNQTTTFISLQEEEVNIYIPKKLQNPPTNFYFTLQIKDQFWCFCTKTKKSRNKWITAFKTQSMDQNYLKKMALAKKVPKEVRKRFELNKRKNSTQRVNTFRASWKKKKRLTINLGNLKFRTFQTPQKNNIILNKHTNISARKEIRNIKQLKNNRNNYSINQNIVFPIVETIHKNHKVDHLLKKFQNNLSSQRLDLKETKRQQNIINKSLLIESDTLSSISIINKKKKNGKNNGDHDHINSINRNLSKSKSQSDYVFEKKDFKLIDKSFVFSNESTTDFDSSSDIENNF</sequence>
<dbReference type="InterPro" id="IPR051696">
    <property type="entry name" value="DENN_Domain_GEFs"/>
</dbReference>
<evidence type="ECO:0000313" key="5">
    <source>
        <dbReference type="Proteomes" id="UP001150062"/>
    </source>
</evidence>
<dbReference type="SMART" id="SM00801">
    <property type="entry name" value="dDENN"/>
    <property type="match status" value="1"/>
</dbReference>
<dbReference type="Pfam" id="PF02141">
    <property type="entry name" value="DENN"/>
    <property type="match status" value="1"/>
</dbReference>
<feature type="region of interest" description="Disordered" evidence="2">
    <location>
        <begin position="401"/>
        <end position="425"/>
    </location>
</feature>
<dbReference type="SMART" id="SM00799">
    <property type="entry name" value="DENN"/>
    <property type="match status" value="1"/>
</dbReference>
<protein>
    <submittedName>
        <fullName evidence="4">C-myc promoter binding protein</fullName>
    </submittedName>
</protein>
<dbReference type="Pfam" id="PF03456">
    <property type="entry name" value="uDENN"/>
    <property type="match status" value="1"/>
</dbReference>
<evidence type="ECO:0000259" key="3">
    <source>
        <dbReference type="PROSITE" id="PS50211"/>
    </source>
</evidence>
<dbReference type="Pfam" id="PF03455">
    <property type="entry name" value="dDENN"/>
    <property type="match status" value="1"/>
</dbReference>
<comment type="caution">
    <text evidence="4">The sequence shown here is derived from an EMBL/GenBank/DDBJ whole genome shotgun (WGS) entry which is preliminary data.</text>
</comment>
<dbReference type="Proteomes" id="UP001150062">
    <property type="component" value="Unassembled WGS sequence"/>
</dbReference>
<dbReference type="InterPro" id="IPR043153">
    <property type="entry name" value="DENN_C"/>
</dbReference>
<accession>A0ABQ8YMT7</accession>
<dbReference type="PANTHER" id="PTHR12296">
    <property type="entry name" value="DENN DOMAIN-CONTAINING PROTEIN 4"/>
    <property type="match status" value="1"/>
</dbReference>
<dbReference type="Gene3D" id="3.30.450.200">
    <property type="match status" value="1"/>
</dbReference>